<keyword evidence="5" id="KW-0574">Periplasm</keyword>
<sequence>MTKPLAPNACIRERLFPHPSRRSFLAALAGTVALPAIPGVAWAQSAPEAAPFSFDWLTDQMRSAAREEDAAPEPIADFLAELDYDAYQRINFNRERSRYADTEGSHFQLETFHLGWLFKEPVHIFEVTDGQAVPMNFSSEDFIYYEPVEGAGEQFDLPGVAGFRLLSQLNRADIYDELVAFLGASYFRALGKDCLYGLSARGLAVNTGVSGGEEFPRFTDFWVERPTPDSDTMVFYAALRSPSVTGAYRFAITPGPTTTMDVTARLFLREDIQQLGIAPLTSMYLYGGADPGEFDDFRPAVHDSEALIMTMNSGETFFRPLNNPPRLAGSFLGANGLASFGLVQRDRDFDTYLDAQAHYERRPSLTVEPIGDWGQGTVRLLEIPSDLEVNDNIVAYWIPEGETRAGDELEFSYRLNWGLEPHGSGSSERAQVLRTRVGKGGVAGVEEETDRRKFVVDFQGGLLAELPSDGEVTANVSVLRGNVEETVLSRVSGTDTWRLVIEATAEPGTTAELKASIEGYGRPLTETWLYQWVKE</sequence>
<dbReference type="Gene3D" id="2.70.98.10">
    <property type="match status" value="1"/>
</dbReference>
<comment type="subcellular location">
    <subcellularLocation>
        <location evidence="1">Periplasm</location>
    </subcellularLocation>
</comment>
<evidence type="ECO:0000256" key="5">
    <source>
        <dbReference type="ARBA" id="ARBA00022764"/>
    </source>
</evidence>
<comment type="pathway">
    <text evidence="2">Glycan metabolism; osmoregulated periplasmic glucan (OPG) biosynthesis.</text>
</comment>
<evidence type="ECO:0000256" key="3">
    <source>
        <dbReference type="ARBA" id="ARBA00009284"/>
    </source>
</evidence>
<dbReference type="InterPro" id="IPR014756">
    <property type="entry name" value="Ig_E-set"/>
</dbReference>
<gene>
    <name evidence="7" type="ORF">ACFOGP_06835</name>
</gene>
<dbReference type="EMBL" id="JBHRTB010000010">
    <property type="protein sequence ID" value="MFC3142416.1"/>
    <property type="molecule type" value="Genomic_DNA"/>
</dbReference>
<evidence type="ECO:0000256" key="2">
    <source>
        <dbReference type="ARBA" id="ARBA00005001"/>
    </source>
</evidence>
<dbReference type="InterPro" id="IPR006311">
    <property type="entry name" value="TAT_signal"/>
</dbReference>
<protein>
    <recommendedName>
        <fullName evidence="4">Glucans biosynthesis protein G</fullName>
    </recommendedName>
</protein>
<dbReference type="PROSITE" id="PS51318">
    <property type="entry name" value="TAT"/>
    <property type="match status" value="1"/>
</dbReference>
<dbReference type="InterPro" id="IPR014718">
    <property type="entry name" value="GH-type_carb-bd"/>
</dbReference>
<reference evidence="8" key="1">
    <citation type="journal article" date="2019" name="Int. J. Syst. Evol. Microbiol.">
        <title>The Global Catalogue of Microorganisms (GCM) 10K type strain sequencing project: providing services to taxonomists for standard genome sequencing and annotation.</title>
        <authorList>
            <consortium name="The Broad Institute Genomics Platform"/>
            <consortium name="The Broad Institute Genome Sequencing Center for Infectious Disease"/>
            <person name="Wu L."/>
            <person name="Ma J."/>
        </authorList>
    </citation>
    <scope>NUCLEOTIDE SEQUENCE [LARGE SCALE GENOMIC DNA]</scope>
    <source>
        <strain evidence="8">KCTC 52366</strain>
    </source>
</reference>
<feature type="domain" description="Glucan biosynthesis periplasmic MdoG C-terminal" evidence="6">
    <location>
        <begin position="52"/>
        <end position="532"/>
    </location>
</feature>
<dbReference type="SUPFAM" id="SSF74650">
    <property type="entry name" value="Galactose mutarotase-like"/>
    <property type="match status" value="1"/>
</dbReference>
<dbReference type="Gene3D" id="2.60.40.10">
    <property type="entry name" value="Immunoglobulins"/>
    <property type="match status" value="1"/>
</dbReference>
<dbReference type="InterPro" id="IPR014438">
    <property type="entry name" value="Glucan_biosyn_MdoG/MdoD"/>
</dbReference>
<dbReference type="PANTHER" id="PTHR30504:SF4">
    <property type="entry name" value="GLUCANS BIOSYNTHESIS PROTEIN G"/>
    <property type="match status" value="1"/>
</dbReference>
<dbReference type="InterPro" id="IPR013783">
    <property type="entry name" value="Ig-like_fold"/>
</dbReference>
<proteinExistence type="inferred from homology"/>
<dbReference type="PANTHER" id="PTHR30504">
    <property type="entry name" value="GLUCANS BIOSYNTHESIS PROTEIN"/>
    <property type="match status" value="1"/>
</dbReference>
<keyword evidence="8" id="KW-1185">Reference proteome</keyword>
<dbReference type="SUPFAM" id="SSF81296">
    <property type="entry name" value="E set domains"/>
    <property type="match status" value="1"/>
</dbReference>
<evidence type="ECO:0000259" key="6">
    <source>
        <dbReference type="Pfam" id="PF04349"/>
    </source>
</evidence>
<evidence type="ECO:0000313" key="7">
    <source>
        <dbReference type="EMBL" id="MFC3142416.1"/>
    </source>
</evidence>
<evidence type="ECO:0000313" key="8">
    <source>
        <dbReference type="Proteomes" id="UP001595632"/>
    </source>
</evidence>
<comment type="caution">
    <text evidence="7">The sequence shown here is derived from an EMBL/GenBank/DDBJ whole genome shotgun (WGS) entry which is preliminary data.</text>
</comment>
<organism evidence="7 8">
    <name type="scientific">Psychromarinibacter halotolerans</name>
    <dbReference type="NCBI Taxonomy" id="1775175"/>
    <lineage>
        <taxon>Bacteria</taxon>
        <taxon>Pseudomonadati</taxon>
        <taxon>Pseudomonadota</taxon>
        <taxon>Alphaproteobacteria</taxon>
        <taxon>Rhodobacterales</taxon>
        <taxon>Paracoccaceae</taxon>
        <taxon>Psychromarinibacter</taxon>
    </lineage>
</organism>
<dbReference type="InterPro" id="IPR011013">
    <property type="entry name" value="Gal_mutarotase_sf_dom"/>
</dbReference>
<dbReference type="Proteomes" id="UP001595632">
    <property type="component" value="Unassembled WGS sequence"/>
</dbReference>
<evidence type="ECO:0000256" key="4">
    <source>
        <dbReference type="ARBA" id="ARBA00015376"/>
    </source>
</evidence>
<accession>A0ABV7GQ44</accession>
<dbReference type="Pfam" id="PF04349">
    <property type="entry name" value="MdoG"/>
    <property type="match status" value="1"/>
</dbReference>
<evidence type="ECO:0000256" key="1">
    <source>
        <dbReference type="ARBA" id="ARBA00004418"/>
    </source>
</evidence>
<dbReference type="InterPro" id="IPR007444">
    <property type="entry name" value="Glucan_biosyn_MdoG_C"/>
</dbReference>
<dbReference type="PIRSF" id="PIRSF006281">
    <property type="entry name" value="MdoG"/>
    <property type="match status" value="1"/>
</dbReference>
<name>A0ABV7GQ44_9RHOB</name>
<comment type="similarity">
    <text evidence="3">Belongs to the OpgD/OpgG family.</text>
</comment>
<dbReference type="RefSeq" id="WP_379560384.1">
    <property type="nucleotide sequence ID" value="NZ_JARGYD010000007.1"/>
</dbReference>